<dbReference type="PRINTS" id="PR00447">
    <property type="entry name" value="NATRESASSCMP"/>
</dbReference>
<feature type="transmembrane region" description="Helical" evidence="6">
    <location>
        <begin position="157"/>
        <end position="176"/>
    </location>
</feature>
<organism evidence="7 8">
    <name type="scientific">Nocardia jiangxiensis</name>
    <dbReference type="NCBI Taxonomy" id="282685"/>
    <lineage>
        <taxon>Bacteria</taxon>
        <taxon>Bacillati</taxon>
        <taxon>Actinomycetota</taxon>
        <taxon>Actinomycetes</taxon>
        <taxon>Mycobacteriales</taxon>
        <taxon>Nocardiaceae</taxon>
        <taxon>Nocardia</taxon>
    </lineage>
</organism>
<protein>
    <recommendedName>
        <fullName evidence="6">Divalent metal cation transporter MntH</fullName>
    </recommendedName>
</protein>
<evidence type="ECO:0000256" key="2">
    <source>
        <dbReference type="ARBA" id="ARBA00022448"/>
    </source>
</evidence>
<dbReference type="NCBIfam" id="NF037982">
    <property type="entry name" value="Nramp_1"/>
    <property type="match status" value="1"/>
</dbReference>
<dbReference type="InterPro" id="IPR001046">
    <property type="entry name" value="NRAMP_fam"/>
</dbReference>
<dbReference type="PANTHER" id="PTHR11706:SF33">
    <property type="entry name" value="NATURAL RESISTANCE-ASSOCIATED MACROPHAGE PROTEIN 2"/>
    <property type="match status" value="1"/>
</dbReference>
<comment type="caution">
    <text evidence="7">The sequence shown here is derived from an EMBL/GenBank/DDBJ whole genome shotgun (WGS) entry which is preliminary data.</text>
</comment>
<accession>A0ABW6RS37</accession>
<proteinExistence type="inferred from homology"/>
<dbReference type="Pfam" id="PF01566">
    <property type="entry name" value="Nramp"/>
    <property type="match status" value="1"/>
</dbReference>
<name>A0ABW6RS37_9NOCA</name>
<keyword evidence="6" id="KW-1003">Cell membrane</keyword>
<feature type="transmembrane region" description="Helical" evidence="6">
    <location>
        <begin position="244"/>
        <end position="266"/>
    </location>
</feature>
<evidence type="ECO:0000256" key="1">
    <source>
        <dbReference type="ARBA" id="ARBA00004141"/>
    </source>
</evidence>
<dbReference type="EMBL" id="JBIAQY010000001">
    <property type="protein sequence ID" value="MFF3566818.1"/>
    <property type="molecule type" value="Genomic_DNA"/>
</dbReference>
<gene>
    <name evidence="6" type="primary">mntH</name>
    <name evidence="7" type="ORF">ACFYXQ_03440</name>
</gene>
<comment type="function">
    <text evidence="6">H(+)-stimulated, divalent metal cation uptake system.</text>
</comment>
<feature type="transmembrane region" description="Helical" evidence="6">
    <location>
        <begin position="47"/>
        <end position="69"/>
    </location>
</feature>
<sequence length="417" mass="43380">MSIAIATPAAAFRRARSASLLLGPAFVAAIAYVDPGNVAANVSAGAQYGYLLVWVVVLANLMAALVQYLSAKLGVVTGRSLPELVRAAAGPRSRLGYWAQAELAAMATDLAEVVGGAIALQLLFGLPLLLGGLITGVVSMLLLTVQNRHGQQRFERVIVGLLAIISIGFVASLVISPPSVAQTAGGLVPRFQDTNSVLLAAAMIGATVMPHVIYLHSGMSRDRHGHSEPGPARTRLLRANRWDVGIAMLIAGVVNLAMLLMAAHTFAGHAEVSTIQDAYHAVHHSLGAFAALLLAVGLLASGLASTSVGAYAGAMIMDGLLRRRVPLLARRTVTLVPALIILAAGVDPTRALIVSQVVLSFGIPFALIPLVRLTANRTLMGVDVNHRVTTALAWLIAVLITALNLFLIYLTVTGGGA</sequence>
<feature type="transmembrane region" description="Helical" evidence="6">
    <location>
        <begin position="328"/>
        <end position="346"/>
    </location>
</feature>
<evidence type="ECO:0000256" key="4">
    <source>
        <dbReference type="ARBA" id="ARBA00022989"/>
    </source>
</evidence>
<keyword evidence="5 6" id="KW-0472">Membrane</keyword>
<evidence type="ECO:0000256" key="3">
    <source>
        <dbReference type="ARBA" id="ARBA00022692"/>
    </source>
</evidence>
<comment type="subcellular location">
    <subcellularLocation>
        <location evidence="6">Cell membrane</location>
        <topology evidence="6">Multi-pass membrane protein</topology>
    </subcellularLocation>
    <subcellularLocation>
        <location evidence="1">Membrane</location>
        <topology evidence="1">Multi-pass membrane protein</topology>
    </subcellularLocation>
</comment>
<evidence type="ECO:0000313" key="8">
    <source>
        <dbReference type="Proteomes" id="UP001601992"/>
    </source>
</evidence>
<feature type="transmembrane region" description="Helical" evidence="6">
    <location>
        <begin position="126"/>
        <end position="145"/>
    </location>
</feature>
<keyword evidence="6" id="KW-0406">Ion transport</keyword>
<keyword evidence="4 6" id="KW-1133">Transmembrane helix</keyword>
<evidence type="ECO:0000256" key="6">
    <source>
        <dbReference type="HAMAP-Rule" id="MF_00221"/>
    </source>
</evidence>
<dbReference type="Proteomes" id="UP001601992">
    <property type="component" value="Unassembled WGS sequence"/>
</dbReference>
<dbReference type="RefSeq" id="WP_051192638.1">
    <property type="nucleotide sequence ID" value="NZ_JBIAQY010000001.1"/>
</dbReference>
<reference evidence="7 8" key="1">
    <citation type="submission" date="2024-10" db="EMBL/GenBank/DDBJ databases">
        <title>The Natural Products Discovery Center: Release of the First 8490 Sequenced Strains for Exploring Actinobacteria Biosynthetic Diversity.</title>
        <authorList>
            <person name="Kalkreuter E."/>
            <person name="Kautsar S.A."/>
            <person name="Yang D."/>
            <person name="Bader C.D."/>
            <person name="Teijaro C.N."/>
            <person name="Fluegel L."/>
            <person name="Davis C.M."/>
            <person name="Simpson J.R."/>
            <person name="Lauterbach L."/>
            <person name="Steele A.D."/>
            <person name="Gui C."/>
            <person name="Meng S."/>
            <person name="Li G."/>
            <person name="Viehrig K."/>
            <person name="Ye F."/>
            <person name="Su P."/>
            <person name="Kiefer A.F."/>
            <person name="Nichols A."/>
            <person name="Cepeda A.J."/>
            <person name="Yan W."/>
            <person name="Fan B."/>
            <person name="Jiang Y."/>
            <person name="Adhikari A."/>
            <person name="Zheng C.-J."/>
            <person name="Schuster L."/>
            <person name="Cowan T.M."/>
            <person name="Smanski M.J."/>
            <person name="Chevrette M.G."/>
            <person name="De Carvalho L.P.S."/>
            <person name="Shen B."/>
        </authorList>
    </citation>
    <scope>NUCLEOTIDE SEQUENCE [LARGE SCALE GENOMIC DNA]</scope>
    <source>
        <strain evidence="7 8">NPDC002593</strain>
    </source>
</reference>
<comment type="similarity">
    <text evidence="6">Belongs to the NRAMP family.</text>
</comment>
<keyword evidence="3 6" id="KW-0812">Transmembrane</keyword>
<feature type="transmembrane region" description="Helical" evidence="6">
    <location>
        <begin position="286"/>
        <end position="316"/>
    </location>
</feature>
<keyword evidence="6" id="KW-0769">Symport</keyword>
<feature type="transmembrane region" description="Helical" evidence="6">
    <location>
        <begin position="196"/>
        <end position="215"/>
    </location>
</feature>
<dbReference type="NCBIfam" id="TIGR01197">
    <property type="entry name" value="nramp"/>
    <property type="match status" value="1"/>
</dbReference>
<feature type="transmembrane region" description="Helical" evidence="6">
    <location>
        <begin position="352"/>
        <end position="371"/>
    </location>
</feature>
<dbReference type="NCBIfam" id="NF001923">
    <property type="entry name" value="PRK00701.1"/>
    <property type="match status" value="1"/>
</dbReference>
<dbReference type="PANTHER" id="PTHR11706">
    <property type="entry name" value="SOLUTE CARRIER PROTEIN FAMILY 11 MEMBER"/>
    <property type="match status" value="1"/>
</dbReference>
<keyword evidence="2 6" id="KW-0813">Transport</keyword>
<feature type="transmembrane region" description="Helical" evidence="6">
    <location>
        <begin position="392"/>
        <end position="412"/>
    </location>
</feature>
<dbReference type="HAMAP" id="MF_00221">
    <property type="entry name" value="NRAMP"/>
    <property type="match status" value="1"/>
</dbReference>
<evidence type="ECO:0000256" key="5">
    <source>
        <dbReference type="ARBA" id="ARBA00023136"/>
    </source>
</evidence>
<keyword evidence="8" id="KW-1185">Reference proteome</keyword>
<evidence type="ECO:0000313" key="7">
    <source>
        <dbReference type="EMBL" id="MFF3566818.1"/>
    </source>
</evidence>